<reference evidence="7 8" key="1">
    <citation type="submission" date="2022-01" db="EMBL/GenBank/DDBJ databases">
        <title>A chromosomal length assembly of Cordylochernes scorpioides.</title>
        <authorList>
            <person name="Zeh D."/>
            <person name="Zeh J."/>
        </authorList>
    </citation>
    <scope>NUCLEOTIDE SEQUENCE [LARGE SCALE GENOMIC DNA]</scope>
    <source>
        <strain evidence="7">IN4F17</strain>
        <tissue evidence="7">Whole Body</tissue>
    </source>
</reference>
<accession>A0ABY6JYE4</accession>
<evidence type="ECO:0000313" key="8">
    <source>
        <dbReference type="Proteomes" id="UP001235939"/>
    </source>
</evidence>
<keyword evidence="3" id="KW-0507">mRNA processing</keyword>
<evidence type="ECO:0000256" key="2">
    <source>
        <dbReference type="ARBA" id="ARBA00010313"/>
    </source>
</evidence>
<evidence type="ECO:0000256" key="1">
    <source>
        <dbReference type="ARBA" id="ARBA00004123"/>
    </source>
</evidence>
<comment type="subcellular location">
    <subcellularLocation>
        <location evidence="1">Nucleus</location>
    </subcellularLocation>
</comment>
<evidence type="ECO:0000256" key="4">
    <source>
        <dbReference type="ARBA" id="ARBA00023187"/>
    </source>
</evidence>
<name>A0ABY6JYE4_9ARAC</name>
<feature type="compositionally biased region" description="Polar residues" evidence="6">
    <location>
        <begin position="122"/>
        <end position="132"/>
    </location>
</feature>
<comment type="similarity">
    <text evidence="2">Belongs to the fl(2)d family.</text>
</comment>
<evidence type="ECO:0000256" key="5">
    <source>
        <dbReference type="ARBA" id="ARBA00023242"/>
    </source>
</evidence>
<proteinExistence type="inferred from homology"/>
<sequence>MLQLLNLDSSSGHTFSKLCGLSSSNTGKRLMLKCRKLHQENEELGKLVTSGRVAKLESELALQKNFSQEIKQSQAEMDDVLVQMEENAELMQNTIQALQNRLKESKKELEEQKAENARLKEQVSSLQEQLANQCKEENGGQVNHRTPQTPPPPVKEEDEKPPSPPSANDELQKLPSKVRTRHKTSPSVEGNGDSTSPPPTAKNCLKWSSANSNGGTTPAKKTPKIKRTSSRNPTVTTAIKKANCDPARTNDGSSPKRFKKEDEVSPTEVQVAKTLANWANGEVEH</sequence>
<dbReference type="InterPro" id="IPR033757">
    <property type="entry name" value="WTAP"/>
</dbReference>
<organism evidence="7 8">
    <name type="scientific">Cordylochernes scorpioides</name>
    <dbReference type="NCBI Taxonomy" id="51811"/>
    <lineage>
        <taxon>Eukaryota</taxon>
        <taxon>Metazoa</taxon>
        <taxon>Ecdysozoa</taxon>
        <taxon>Arthropoda</taxon>
        <taxon>Chelicerata</taxon>
        <taxon>Arachnida</taxon>
        <taxon>Pseudoscorpiones</taxon>
        <taxon>Cheliferoidea</taxon>
        <taxon>Chernetidae</taxon>
        <taxon>Cordylochernes</taxon>
    </lineage>
</organism>
<feature type="region of interest" description="Disordered" evidence="6">
    <location>
        <begin position="121"/>
        <end position="268"/>
    </location>
</feature>
<gene>
    <name evidence="7" type="ORF">LAZ67_1001771</name>
</gene>
<dbReference type="Proteomes" id="UP001235939">
    <property type="component" value="Chromosome 01"/>
</dbReference>
<keyword evidence="8" id="KW-1185">Reference proteome</keyword>
<dbReference type="PANTHER" id="PTHR15217">
    <property type="entry name" value="WILMS' TUMOR 1-ASSOCIATING PROTEIN"/>
    <property type="match status" value="1"/>
</dbReference>
<evidence type="ECO:0000313" key="7">
    <source>
        <dbReference type="EMBL" id="UYV60658.1"/>
    </source>
</evidence>
<keyword evidence="5" id="KW-0539">Nucleus</keyword>
<protein>
    <submittedName>
        <fullName evidence="7">WTAP</fullName>
    </submittedName>
</protein>
<evidence type="ECO:0000256" key="3">
    <source>
        <dbReference type="ARBA" id="ARBA00022664"/>
    </source>
</evidence>
<dbReference type="EMBL" id="CP092863">
    <property type="protein sequence ID" value="UYV60658.1"/>
    <property type="molecule type" value="Genomic_DNA"/>
</dbReference>
<evidence type="ECO:0000256" key="6">
    <source>
        <dbReference type="SAM" id="MobiDB-lite"/>
    </source>
</evidence>
<feature type="compositionally biased region" description="Polar residues" evidence="6">
    <location>
        <begin position="185"/>
        <end position="195"/>
    </location>
</feature>
<feature type="compositionally biased region" description="Polar residues" evidence="6">
    <location>
        <begin position="206"/>
        <end position="216"/>
    </location>
</feature>
<dbReference type="PANTHER" id="PTHR15217:SF0">
    <property type="entry name" value="PRE-MRNA-SPLICING REGULATOR WTAP"/>
    <property type="match status" value="1"/>
</dbReference>
<keyword evidence="4" id="KW-0508">mRNA splicing</keyword>
<dbReference type="Pfam" id="PF17098">
    <property type="entry name" value="Wtap"/>
    <property type="match status" value="1"/>
</dbReference>